<dbReference type="SMART" id="SM00100">
    <property type="entry name" value="cNMP"/>
    <property type="match status" value="1"/>
</dbReference>
<keyword evidence="4" id="KW-1185">Reference proteome</keyword>
<feature type="domain" description="Cyclic nucleotide-binding" evidence="2">
    <location>
        <begin position="11"/>
        <end position="57"/>
    </location>
</feature>
<evidence type="ECO:0000259" key="2">
    <source>
        <dbReference type="PROSITE" id="PS50042"/>
    </source>
</evidence>
<dbReference type="InterPro" id="IPR000595">
    <property type="entry name" value="cNMP-bd_dom"/>
</dbReference>
<dbReference type="InterPro" id="IPR014710">
    <property type="entry name" value="RmlC-like_jellyroll"/>
</dbReference>
<evidence type="ECO:0000256" key="1">
    <source>
        <dbReference type="ARBA" id="ARBA00023159"/>
    </source>
</evidence>
<organism evidence="3 4">
    <name type="scientific">Ornithinibacillus salinisoli</name>
    <dbReference type="NCBI Taxonomy" id="1848459"/>
    <lineage>
        <taxon>Bacteria</taxon>
        <taxon>Bacillati</taxon>
        <taxon>Bacillota</taxon>
        <taxon>Bacilli</taxon>
        <taxon>Bacillales</taxon>
        <taxon>Bacillaceae</taxon>
        <taxon>Ornithinibacillus</taxon>
    </lineage>
</organism>
<proteinExistence type="predicted"/>
<evidence type="ECO:0000313" key="3">
    <source>
        <dbReference type="EMBL" id="MFD2046573.1"/>
    </source>
</evidence>
<accession>A0ABW4W6X8</accession>
<dbReference type="PROSITE" id="PS50042">
    <property type="entry name" value="CNMP_BINDING_3"/>
    <property type="match status" value="1"/>
</dbReference>
<comment type="caution">
    <text evidence="3">The sequence shown here is derived from an EMBL/GenBank/DDBJ whole genome shotgun (WGS) entry which is preliminary data.</text>
</comment>
<gene>
    <name evidence="3" type="ORF">ACFSJF_20095</name>
</gene>
<reference evidence="4" key="1">
    <citation type="journal article" date="2019" name="Int. J. Syst. Evol. Microbiol.">
        <title>The Global Catalogue of Microorganisms (GCM) 10K type strain sequencing project: providing services to taxonomists for standard genome sequencing and annotation.</title>
        <authorList>
            <consortium name="The Broad Institute Genomics Platform"/>
            <consortium name="The Broad Institute Genome Sequencing Center for Infectious Disease"/>
            <person name="Wu L."/>
            <person name="Ma J."/>
        </authorList>
    </citation>
    <scope>NUCLEOTIDE SEQUENCE [LARGE SCALE GENOMIC DNA]</scope>
    <source>
        <strain evidence="4">R28</strain>
    </source>
</reference>
<dbReference type="EMBL" id="JBHUHQ010000040">
    <property type="protein sequence ID" value="MFD2046573.1"/>
    <property type="molecule type" value="Genomic_DNA"/>
</dbReference>
<dbReference type="Gene3D" id="2.60.120.10">
    <property type="entry name" value="Jelly Rolls"/>
    <property type="match status" value="1"/>
</dbReference>
<keyword evidence="1" id="KW-0010">Activator</keyword>
<dbReference type="CDD" id="cd00038">
    <property type="entry name" value="CAP_ED"/>
    <property type="match status" value="1"/>
</dbReference>
<dbReference type="SUPFAM" id="SSF51206">
    <property type="entry name" value="cAMP-binding domain-like"/>
    <property type="match status" value="1"/>
</dbReference>
<dbReference type="InterPro" id="IPR018490">
    <property type="entry name" value="cNMP-bd_dom_sf"/>
</dbReference>
<dbReference type="RefSeq" id="WP_377558623.1">
    <property type="nucleotide sequence ID" value="NZ_JBHUHQ010000040.1"/>
</dbReference>
<name>A0ABW4W6X8_9BACI</name>
<sequence length="194" mass="22903">MKSVLMKYMTKYTSLNEEEQRRIIDELTIKEYKKGTILHRQGDVPKKCYFVLKGCIRQYAIDEMGKEVTSNFYTEEQAITIFNHDKLDKLSSYTYTCLEDSILVVGDLDTEEKMYNQYNQLEAMTRKMMEEIFGQVQDDFAAFIGSTPEERYKSLKMKRPHLINRVPQHQLASYLGMTPESLSRIKKRVHKEIN</sequence>
<evidence type="ECO:0000313" key="4">
    <source>
        <dbReference type="Proteomes" id="UP001597383"/>
    </source>
</evidence>
<dbReference type="Proteomes" id="UP001597383">
    <property type="component" value="Unassembled WGS sequence"/>
</dbReference>
<dbReference type="Pfam" id="PF00027">
    <property type="entry name" value="cNMP_binding"/>
    <property type="match status" value="1"/>
</dbReference>
<protein>
    <submittedName>
        <fullName evidence="3">Crp/Fnr family transcriptional regulator</fullName>
    </submittedName>
</protein>